<comment type="catalytic activity">
    <reaction evidence="17">
        <text>2-methylbutanoyl-CoA + oxidized [electron-transfer flavoprotein] + H(+) = (2E)-2-methylbut-2-enoyl-CoA + reduced [electron-transfer flavoprotein]</text>
        <dbReference type="Rhea" id="RHEA:43780"/>
        <dbReference type="Rhea" id="RHEA-COMP:10685"/>
        <dbReference type="Rhea" id="RHEA-COMP:10686"/>
        <dbReference type="ChEBI" id="CHEBI:15378"/>
        <dbReference type="ChEBI" id="CHEBI:57336"/>
        <dbReference type="ChEBI" id="CHEBI:57337"/>
        <dbReference type="ChEBI" id="CHEBI:57692"/>
        <dbReference type="ChEBI" id="CHEBI:58307"/>
        <dbReference type="EC" id="1.3.8.5"/>
    </reaction>
    <physiologicalReaction direction="left-to-right" evidence="17">
        <dbReference type="Rhea" id="RHEA:43781"/>
    </physiologicalReaction>
</comment>
<evidence type="ECO:0000256" key="7">
    <source>
        <dbReference type="ARBA" id="ARBA00022832"/>
    </source>
</evidence>
<keyword evidence="7" id="KW-0276">Fatty acid metabolism</keyword>
<evidence type="ECO:0000313" key="29">
    <source>
        <dbReference type="EMBL" id="KAK1333362.1"/>
    </source>
</evidence>
<evidence type="ECO:0000256" key="11">
    <source>
        <dbReference type="ARBA" id="ARBA00023098"/>
    </source>
</evidence>
<dbReference type="EC" id="1.3.8.5" evidence="13"/>
<dbReference type="Proteomes" id="UP001177744">
    <property type="component" value="Unassembled WGS sequence"/>
</dbReference>
<keyword evidence="5 24" id="KW-0285">Flavoprotein</keyword>
<evidence type="ECO:0000256" key="1">
    <source>
        <dbReference type="ARBA" id="ARBA00001974"/>
    </source>
</evidence>
<dbReference type="InterPro" id="IPR009075">
    <property type="entry name" value="AcylCo_DH/oxidase_C"/>
</dbReference>
<comment type="pathway">
    <text evidence="2">Lipid metabolism; mitochondrial fatty acid beta-oxidation.</text>
</comment>
<evidence type="ECO:0000256" key="19">
    <source>
        <dbReference type="ARBA" id="ARBA00048592"/>
    </source>
</evidence>
<feature type="region of interest" description="Disordered" evidence="25">
    <location>
        <begin position="27"/>
        <end position="50"/>
    </location>
</feature>
<dbReference type="InterPro" id="IPR037069">
    <property type="entry name" value="AcylCoA_DH/ox_N_sf"/>
</dbReference>
<dbReference type="PANTHER" id="PTHR43884:SF1">
    <property type="entry name" value="SHORT_BRANCHED CHAIN SPECIFIC ACYL-COA DEHYDROGENASE, MITOCHONDRIAL"/>
    <property type="match status" value="1"/>
</dbReference>
<keyword evidence="11" id="KW-0443">Lipid metabolism</keyword>
<dbReference type="Pfam" id="PF00441">
    <property type="entry name" value="Acyl-CoA_dh_1"/>
    <property type="match status" value="1"/>
</dbReference>
<comment type="caution">
    <text evidence="29">The sequence shown here is derived from an EMBL/GenBank/DDBJ whole genome shotgun (WGS) entry which is preliminary data.</text>
</comment>
<comment type="catalytic activity">
    <reaction evidence="22">
        <text>(2S)-2-methylbutanoyl-CoA + oxidized [electron-transfer flavoprotein] + H(+) = (2E)-2-methylbut-2-enoyl-CoA + reduced [electron-transfer flavoprotein]</text>
        <dbReference type="Rhea" id="RHEA:48256"/>
        <dbReference type="Rhea" id="RHEA-COMP:10685"/>
        <dbReference type="Rhea" id="RHEA-COMP:10686"/>
        <dbReference type="ChEBI" id="CHEBI:15378"/>
        <dbReference type="ChEBI" id="CHEBI:57337"/>
        <dbReference type="ChEBI" id="CHEBI:57692"/>
        <dbReference type="ChEBI" id="CHEBI:58307"/>
        <dbReference type="ChEBI" id="CHEBI:88166"/>
    </reaction>
    <physiologicalReaction direction="left-to-right" evidence="22">
        <dbReference type="Rhea" id="RHEA:48257"/>
    </physiologicalReaction>
</comment>
<keyword evidence="6 24" id="KW-0274">FAD</keyword>
<comment type="catalytic activity">
    <reaction evidence="21">
        <text>hexanoyl-CoA + oxidized [electron-transfer flavoprotein] + H(+) = (2E)-hexenoyl-CoA + reduced [electron-transfer flavoprotein]</text>
        <dbReference type="Rhea" id="RHEA:43464"/>
        <dbReference type="Rhea" id="RHEA-COMP:10685"/>
        <dbReference type="Rhea" id="RHEA-COMP:10686"/>
        <dbReference type="ChEBI" id="CHEBI:15378"/>
        <dbReference type="ChEBI" id="CHEBI:57692"/>
        <dbReference type="ChEBI" id="CHEBI:58307"/>
        <dbReference type="ChEBI" id="CHEBI:62077"/>
        <dbReference type="ChEBI" id="CHEBI:62620"/>
    </reaction>
    <physiologicalReaction direction="left-to-right" evidence="21">
        <dbReference type="Rhea" id="RHEA:43465"/>
    </physiologicalReaction>
</comment>
<evidence type="ECO:0000256" key="20">
    <source>
        <dbReference type="ARBA" id="ARBA00049096"/>
    </source>
</evidence>
<evidence type="ECO:0000256" key="22">
    <source>
        <dbReference type="ARBA" id="ARBA00049552"/>
    </source>
</evidence>
<feature type="domain" description="Acyl-CoA dehydrogenase/oxidase N-terminal" evidence="28">
    <location>
        <begin position="58"/>
        <end position="168"/>
    </location>
</feature>
<keyword evidence="10 24" id="KW-0560">Oxidoreductase</keyword>
<evidence type="ECO:0000256" key="6">
    <source>
        <dbReference type="ARBA" id="ARBA00022827"/>
    </source>
</evidence>
<evidence type="ECO:0000256" key="18">
    <source>
        <dbReference type="ARBA" id="ARBA00048307"/>
    </source>
</evidence>
<dbReference type="PROSITE" id="PS00072">
    <property type="entry name" value="ACYL_COA_DH_1"/>
    <property type="match status" value="1"/>
</dbReference>
<evidence type="ECO:0000256" key="21">
    <source>
        <dbReference type="ARBA" id="ARBA00049192"/>
    </source>
</evidence>
<accession>A0AA40LID0</accession>
<dbReference type="PANTHER" id="PTHR43884">
    <property type="entry name" value="ACYL-COA DEHYDROGENASE"/>
    <property type="match status" value="1"/>
</dbReference>
<evidence type="ECO:0000256" key="15">
    <source>
        <dbReference type="ARBA" id="ARBA00041537"/>
    </source>
</evidence>
<evidence type="ECO:0000256" key="14">
    <source>
        <dbReference type="ARBA" id="ARBA00039850"/>
    </source>
</evidence>
<evidence type="ECO:0000256" key="12">
    <source>
        <dbReference type="ARBA" id="ARBA00037895"/>
    </source>
</evidence>
<dbReference type="AlphaFoldDB" id="A0AA40LID0"/>
<comment type="pathway">
    <text evidence="12">Amino-acid degradation; L-isoleucine degradation.</text>
</comment>
<evidence type="ECO:0000256" key="3">
    <source>
        <dbReference type="ARBA" id="ARBA00009347"/>
    </source>
</evidence>
<dbReference type="EMBL" id="JAULJE010000016">
    <property type="protein sequence ID" value="KAK1333362.1"/>
    <property type="molecule type" value="Genomic_DNA"/>
</dbReference>
<comment type="cofactor">
    <cofactor evidence="1 24">
        <name>FAD</name>
        <dbReference type="ChEBI" id="CHEBI:57692"/>
    </cofactor>
</comment>
<protein>
    <recommendedName>
        <fullName evidence="14">Short/branched chain specific acyl-CoA dehydrogenase, mitochondrial</fullName>
        <ecNumber evidence="13">1.3.8.5</ecNumber>
    </recommendedName>
    <alternativeName>
        <fullName evidence="16">2-methyl branched chain acyl-CoA dehydrogenase</fullName>
    </alternativeName>
    <alternativeName>
        <fullName evidence="15">2-methylbutyryl-coenzyme A dehydrogenase</fullName>
    </alternativeName>
</protein>
<keyword evidence="30" id="KW-1185">Reference proteome</keyword>
<gene>
    <name evidence="29" type="ORF">QTO34_005745</name>
</gene>
<evidence type="ECO:0000256" key="8">
    <source>
        <dbReference type="ARBA" id="ARBA00022946"/>
    </source>
</evidence>
<dbReference type="Gene3D" id="1.10.540.10">
    <property type="entry name" value="Acyl-CoA dehydrogenase/oxidase, N-terminal domain"/>
    <property type="match status" value="1"/>
</dbReference>
<comment type="subunit">
    <text evidence="4">Homotetramer.</text>
</comment>
<sequence>MEVAAVRLLRGGALLRRTFPACLPSWKSPPRALRSSQSQAQLSPAGGGLPGAPLQTLSEEELMIQSAAKKFAQEQVAPLVSTMDENAKMEKSVIQGLFQQGFMAVDVDAKYGGTGASFFSVVLVVEELAKVDASVALICDIQNTVVNGLLRKHGTEEQKAAYLRQLATAKVGSFCLSEAGAGSDSFALKTRAEKKGGHYILSGSKMWISSAREAELFLVMANVDPGAVSPQRPPSRFLSARAQPPGLSWRLPPRHWQGYRGITCFLVDRDTEGFHVGKAENKLGIRASSTCPLTLEDVKVPEANVLGQVGHGYKYAIGSLNEGRIGIAAQMLGLAQGCFDYTIPYIKERMQFGKRLFDFQGLQHQVAQVATQLEAARLLTYNAARLVEAGKPFIKEAAMAKYYASEVAGLTTSRCIDWMGGVGYTRSCPVEKYFRDAKIGTIYEGASNIQLNTIGKHLDAQY</sequence>
<dbReference type="GO" id="GO:0003853">
    <property type="term" value="F:short-chain 2-methyl fatty acyl-CoA dehydrogenase activity"/>
    <property type="evidence" value="ECO:0007669"/>
    <property type="project" value="UniProtKB-EC"/>
</dbReference>
<evidence type="ECO:0000256" key="24">
    <source>
        <dbReference type="RuleBase" id="RU362125"/>
    </source>
</evidence>
<dbReference type="SUPFAM" id="SSF56645">
    <property type="entry name" value="Acyl-CoA dehydrogenase NM domain-like"/>
    <property type="match status" value="1"/>
</dbReference>
<keyword evidence="9" id="KW-0007">Acetylation</keyword>
<feature type="compositionally biased region" description="Low complexity" evidence="25">
    <location>
        <begin position="30"/>
        <end position="44"/>
    </location>
</feature>
<comment type="similarity">
    <text evidence="3 24">Belongs to the acyl-CoA dehydrogenase family.</text>
</comment>
<dbReference type="Pfam" id="PF02771">
    <property type="entry name" value="Acyl-CoA_dh_N"/>
    <property type="match status" value="1"/>
</dbReference>
<feature type="domain" description="Acyl-CoA dehydrogenase/oxidase C-terminal" evidence="26">
    <location>
        <begin position="310"/>
        <end position="458"/>
    </location>
</feature>
<comment type="catalytic activity">
    <reaction evidence="23">
        <text>2-methylpropanoyl-CoA + oxidized [electron-transfer flavoprotein] + H(+) = 2-methylpropenoyl-CoA + reduced [electron-transfer flavoprotein]</text>
        <dbReference type="Rhea" id="RHEA:44180"/>
        <dbReference type="Rhea" id="RHEA-COMP:10685"/>
        <dbReference type="Rhea" id="RHEA-COMP:10686"/>
        <dbReference type="ChEBI" id="CHEBI:15378"/>
        <dbReference type="ChEBI" id="CHEBI:57338"/>
        <dbReference type="ChEBI" id="CHEBI:57692"/>
        <dbReference type="ChEBI" id="CHEBI:58307"/>
        <dbReference type="ChEBI" id="CHEBI:62500"/>
    </reaction>
    <physiologicalReaction direction="left-to-right" evidence="23">
        <dbReference type="Rhea" id="RHEA:44181"/>
    </physiologicalReaction>
</comment>
<comment type="catalytic activity">
    <reaction evidence="20">
        <text>butanoyl-CoA + oxidized [electron-transfer flavoprotein] + H(+) = (2E)-butenoyl-CoA + reduced [electron-transfer flavoprotein]</text>
        <dbReference type="Rhea" id="RHEA:24004"/>
        <dbReference type="Rhea" id="RHEA-COMP:10685"/>
        <dbReference type="Rhea" id="RHEA-COMP:10686"/>
        <dbReference type="ChEBI" id="CHEBI:15378"/>
        <dbReference type="ChEBI" id="CHEBI:57332"/>
        <dbReference type="ChEBI" id="CHEBI:57371"/>
        <dbReference type="ChEBI" id="CHEBI:57692"/>
        <dbReference type="ChEBI" id="CHEBI:58307"/>
    </reaction>
    <physiologicalReaction direction="left-to-right" evidence="20">
        <dbReference type="Rhea" id="RHEA:24005"/>
    </physiologicalReaction>
</comment>
<keyword evidence="8" id="KW-0809">Transit peptide</keyword>
<dbReference type="InterPro" id="IPR006091">
    <property type="entry name" value="Acyl-CoA_Oxase/DH_mid-dom"/>
</dbReference>
<evidence type="ECO:0000259" key="27">
    <source>
        <dbReference type="Pfam" id="PF02770"/>
    </source>
</evidence>
<proteinExistence type="inferred from homology"/>
<evidence type="ECO:0000259" key="28">
    <source>
        <dbReference type="Pfam" id="PF02771"/>
    </source>
</evidence>
<feature type="domain" description="Acyl-CoA oxidase/dehydrogenase middle" evidence="27">
    <location>
        <begin position="173"/>
        <end position="261"/>
    </location>
</feature>
<dbReference type="GO" id="GO:0050660">
    <property type="term" value="F:flavin adenine dinucleotide binding"/>
    <property type="evidence" value="ECO:0007669"/>
    <property type="project" value="InterPro"/>
</dbReference>
<reference evidence="29" key="1">
    <citation type="submission" date="2023-06" db="EMBL/GenBank/DDBJ databases">
        <title>Reference genome for the Northern bat (Eptesicus nilssonii), a most northern bat species.</title>
        <authorList>
            <person name="Laine V.N."/>
            <person name="Pulliainen A.T."/>
            <person name="Lilley T.M."/>
        </authorList>
    </citation>
    <scope>NUCLEOTIDE SEQUENCE</scope>
    <source>
        <strain evidence="29">BLF_Eptnil</strain>
        <tissue evidence="29">Kidney</tissue>
    </source>
</reference>
<dbReference type="FunFam" id="1.10.540.10:FF:000012">
    <property type="entry name" value="Acyl-CoA dehydrogenase short/branched chain"/>
    <property type="match status" value="1"/>
</dbReference>
<dbReference type="SUPFAM" id="SSF47203">
    <property type="entry name" value="Acyl-CoA dehydrogenase C-terminal domain-like"/>
    <property type="match status" value="1"/>
</dbReference>
<evidence type="ECO:0000313" key="30">
    <source>
        <dbReference type="Proteomes" id="UP001177744"/>
    </source>
</evidence>
<evidence type="ECO:0000256" key="9">
    <source>
        <dbReference type="ARBA" id="ARBA00022990"/>
    </source>
</evidence>
<name>A0AA40LID0_CNENI</name>
<evidence type="ECO:0000256" key="10">
    <source>
        <dbReference type="ARBA" id="ARBA00023002"/>
    </source>
</evidence>
<dbReference type="Pfam" id="PF02770">
    <property type="entry name" value="Acyl-CoA_dh_M"/>
    <property type="match status" value="1"/>
</dbReference>
<dbReference type="FunFam" id="1.20.140.10:FF:000002">
    <property type="entry name" value="Acyl-CoA dehydrogenase short/branched chain"/>
    <property type="match status" value="1"/>
</dbReference>
<comment type="catalytic activity">
    <reaction evidence="18">
        <text>valproyl-CoA + oxidized [electron-transfer flavoprotein] + H(+) = (2E)-2-propylpent-2-enoyl-CoA + reduced [electron-transfer flavoprotein]</text>
        <dbReference type="Rhea" id="RHEA:65344"/>
        <dbReference type="Rhea" id="RHEA-COMP:10685"/>
        <dbReference type="Rhea" id="RHEA-COMP:10686"/>
        <dbReference type="ChEBI" id="CHEBI:15378"/>
        <dbReference type="ChEBI" id="CHEBI:57692"/>
        <dbReference type="ChEBI" id="CHEBI:58307"/>
        <dbReference type="ChEBI" id="CHEBI:156457"/>
        <dbReference type="ChEBI" id="CHEBI:156458"/>
    </reaction>
    <physiologicalReaction direction="left-to-right" evidence="18">
        <dbReference type="Rhea" id="RHEA:65345"/>
    </physiologicalReaction>
</comment>
<dbReference type="Gene3D" id="2.40.110.10">
    <property type="entry name" value="Butyryl-CoA Dehydrogenase, subunit A, domain 2"/>
    <property type="match status" value="1"/>
</dbReference>
<dbReference type="InterPro" id="IPR006089">
    <property type="entry name" value="Acyl-CoA_DH_CS"/>
</dbReference>
<dbReference type="InterPro" id="IPR009100">
    <property type="entry name" value="AcylCoA_DH/oxidase_NM_dom_sf"/>
</dbReference>
<dbReference type="GO" id="GO:0005739">
    <property type="term" value="C:mitochondrion"/>
    <property type="evidence" value="ECO:0007669"/>
    <property type="project" value="TreeGrafter"/>
</dbReference>
<evidence type="ECO:0000256" key="4">
    <source>
        <dbReference type="ARBA" id="ARBA00011881"/>
    </source>
</evidence>
<evidence type="ECO:0000256" key="25">
    <source>
        <dbReference type="SAM" id="MobiDB-lite"/>
    </source>
</evidence>
<dbReference type="CDD" id="cd01158">
    <property type="entry name" value="SCAD_SBCAD"/>
    <property type="match status" value="1"/>
</dbReference>
<dbReference type="Gene3D" id="1.20.140.10">
    <property type="entry name" value="Butyryl-CoA Dehydrogenase, subunit A, domain 3"/>
    <property type="match status" value="1"/>
</dbReference>
<dbReference type="InterPro" id="IPR013786">
    <property type="entry name" value="AcylCoA_DH/ox_N"/>
</dbReference>
<dbReference type="GO" id="GO:0006631">
    <property type="term" value="P:fatty acid metabolic process"/>
    <property type="evidence" value="ECO:0007669"/>
    <property type="project" value="UniProtKB-KW"/>
</dbReference>
<dbReference type="InterPro" id="IPR036250">
    <property type="entry name" value="AcylCo_DH-like_C"/>
</dbReference>
<comment type="catalytic activity">
    <reaction evidence="19">
        <text>(2R)-2-methylbutanoyl-CoA + oxidized [electron-transfer flavoprotein] + H(+) = ethylacryloyl-CoA + reduced [electron-transfer flavoprotein]</text>
        <dbReference type="Rhea" id="RHEA:65296"/>
        <dbReference type="Rhea" id="RHEA-COMP:10685"/>
        <dbReference type="Rhea" id="RHEA-COMP:10686"/>
        <dbReference type="ChEBI" id="CHEBI:15378"/>
        <dbReference type="ChEBI" id="CHEBI:57692"/>
        <dbReference type="ChEBI" id="CHEBI:58307"/>
        <dbReference type="ChEBI" id="CHEBI:156439"/>
        <dbReference type="ChEBI" id="CHEBI:156440"/>
    </reaction>
    <physiologicalReaction direction="left-to-right" evidence="19">
        <dbReference type="Rhea" id="RHEA:65297"/>
    </physiologicalReaction>
</comment>
<evidence type="ECO:0000256" key="16">
    <source>
        <dbReference type="ARBA" id="ARBA00042821"/>
    </source>
</evidence>
<organism evidence="29 30">
    <name type="scientific">Cnephaeus nilssonii</name>
    <name type="common">Northern bat</name>
    <name type="synonym">Eptesicus nilssonii</name>
    <dbReference type="NCBI Taxonomy" id="3371016"/>
    <lineage>
        <taxon>Eukaryota</taxon>
        <taxon>Metazoa</taxon>
        <taxon>Chordata</taxon>
        <taxon>Craniata</taxon>
        <taxon>Vertebrata</taxon>
        <taxon>Euteleostomi</taxon>
        <taxon>Mammalia</taxon>
        <taxon>Eutheria</taxon>
        <taxon>Laurasiatheria</taxon>
        <taxon>Chiroptera</taxon>
        <taxon>Yangochiroptera</taxon>
        <taxon>Vespertilionidae</taxon>
        <taxon>Cnephaeus</taxon>
    </lineage>
</organism>
<evidence type="ECO:0000256" key="2">
    <source>
        <dbReference type="ARBA" id="ARBA00005198"/>
    </source>
</evidence>
<evidence type="ECO:0000256" key="5">
    <source>
        <dbReference type="ARBA" id="ARBA00022630"/>
    </source>
</evidence>
<evidence type="ECO:0000256" key="23">
    <source>
        <dbReference type="ARBA" id="ARBA00051903"/>
    </source>
</evidence>
<evidence type="ECO:0000256" key="13">
    <source>
        <dbReference type="ARBA" id="ARBA00039036"/>
    </source>
</evidence>
<dbReference type="InterPro" id="IPR046373">
    <property type="entry name" value="Acyl-CoA_Oxase/DH_mid-dom_sf"/>
</dbReference>
<evidence type="ECO:0000259" key="26">
    <source>
        <dbReference type="Pfam" id="PF00441"/>
    </source>
</evidence>
<evidence type="ECO:0000256" key="17">
    <source>
        <dbReference type="ARBA" id="ARBA00048235"/>
    </source>
</evidence>